<dbReference type="PROSITE" id="PS51257">
    <property type="entry name" value="PROKAR_LIPOPROTEIN"/>
    <property type="match status" value="1"/>
</dbReference>
<name>A0ABR6RIW9_9BURK</name>
<feature type="signal peptide" evidence="2">
    <location>
        <begin position="1"/>
        <end position="17"/>
    </location>
</feature>
<evidence type="ECO:0000256" key="1">
    <source>
        <dbReference type="SAM" id="MobiDB-lite"/>
    </source>
</evidence>
<feature type="chain" id="PRO_5046854966" description="Lipoprotein" evidence="2">
    <location>
        <begin position="18"/>
        <end position="62"/>
    </location>
</feature>
<evidence type="ECO:0008006" key="5">
    <source>
        <dbReference type="Google" id="ProtNLM"/>
    </source>
</evidence>
<evidence type="ECO:0000256" key="2">
    <source>
        <dbReference type="SAM" id="SignalP"/>
    </source>
</evidence>
<dbReference type="RefSeq" id="WP_184710141.1">
    <property type="nucleotide sequence ID" value="NZ_JACHKZ010000023.1"/>
</dbReference>
<organism evidence="3 4">
    <name type="scientific">Comamonas odontotermitis</name>
    <dbReference type="NCBI Taxonomy" id="379895"/>
    <lineage>
        <taxon>Bacteria</taxon>
        <taxon>Pseudomonadati</taxon>
        <taxon>Pseudomonadota</taxon>
        <taxon>Betaproteobacteria</taxon>
        <taxon>Burkholderiales</taxon>
        <taxon>Comamonadaceae</taxon>
        <taxon>Comamonas</taxon>
    </lineage>
</organism>
<dbReference type="Proteomes" id="UP000562492">
    <property type="component" value="Unassembled WGS sequence"/>
</dbReference>
<accession>A0ABR6RIW9</accession>
<feature type="compositionally biased region" description="Low complexity" evidence="1">
    <location>
        <begin position="31"/>
        <end position="62"/>
    </location>
</feature>
<dbReference type="EMBL" id="JACHKZ010000023">
    <property type="protein sequence ID" value="MBB6579116.1"/>
    <property type="molecule type" value="Genomic_DNA"/>
</dbReference>
<protein>
    <recommendedName>
        <fullName evidence="5">Lipoprotein</fullName>
    </recommendedName>
</protein>
<gene>
    <name evidence="3" type="ORF">HNP33_003226</name>
</gene>
<comment type="caution">
    <text evidence="3">The sequence shown here is derived from an EMBL/GenBank/DDBJ whole genome shotgun (WGS) entry which is preliminary data.</text>
</comment>
<sequence length="62" mass="5936">MKWISLCAMLACAAAVSGCDRGPSSVPTPRATPGTMPAPDTAAPGTPSTGPGSAPGAPESKP</sequence>
<evidence type="ECO:0000313" key="3">
    <source>
        <dbReference type="EMBL" id="MBB6579116.1"/>
    </source>
</evidence>
<feature type="region of interest" description="Disordered" evidence="1">
    <location>
        <begin position="18"/>
        <end position="62"/>
    </location>
</feature>
<keyword evidence="4" id="KW-1185">Reference proteome</keyword>
<keyword evidence="2" id="KW-0732">Signal</keyword>
<reference evidence="3 4" key="1">
    <citation type="submission" date="2020-08" db="EMBL/GenBank/DDBJ databases">
        <title>Functional genomics of gut bacteria from endangered species of beetles.</title>
        <authorList>
            <person name="Carlos-Shanley C."/>
        </authorList>
    </citation>
    <scope>NUCLEOTIDE SEQUENCE [LARGE SCALE GENOMIC DNA]</scope>
    <source>
        <strain evidence="3 4">S00124</strain>
    </source>
</reference>
<evidence type="ECO:0000313" key="4">
    <source>
        <dbReference type="Proteomes" id="UP000562492"/>
    </source>
</evidence>
<proteinExistence type="predicted"/>